<evidence type="ECO:0000313" key="3">
    <source>
        <dbReference type="Proteomes" id="UP000182347"/>
    </source>
</evidence>
<dbReference type="AlphaFoldDB" id="A0A1G9NN45"/>
<gene>
    <name evidence="2" type="ORF">SAMN05216244_1073</name>
</gene>
<evidence type="ECO:0000313" key="2">
    <source>
        <dbReference type="EMBL" id="SDL87774.1"/>
    </source>
</evidence>
<dbReference type="OrthoDB" id="2627153at2"/>
<dbReference type="EMBL" id="FNHF01000001">
    <property type="protein sequence ID" value="SDL87774.1"/>
    <property type="molecule type" value="Genomic_DNA"/>
</dbReference>
<dbReference type="InterPro" id="IPR011008">
    <property type="entry name" value="Dimeric_a/b-barrel"/>
</dbReference>
<organism evidence="2 3">
    <name type="scientific">Sediminibacillus halophilus</name>
    <dbReference type="NCBI Taxonomy" id="482461"/>
    <lineage>
        <taxon>Bacteria</taxon>
        <taxon>Bacillati</taxon>
        <taxon>Bacillota</taxon>
        <taxon>Bacilli</taxon>
        <taxon>Bacillales</taxon>
        <taxon>Bacillaceae</taxon>
        <taxon>Sediminibacillus</taxon>
    </lineage>
</organism>
<dbReference type="STRING" id="482461.SAMN05216244_1073"/>
<accession>A0A1G9NN45</accession>
<protein>
    <recommendedName>
        <fullName evidence="1">DUF4937 domain-containing protein</fullName>
    </recommendedName>
</protein>
<evidence type="ECO:0000259" key="1">
    <source>
        <dbReference type="Pfam" id="PF16291"/>
    </source>
</evidence>
<dbReference type="InterPro" id="IPR032555">
    <property type="entry name" value="DUF4937"/>
</dbReference>
<name>A0A1G9NN45_9BACI</name>
<dbReference type="SUPFAM" id="SSF54909">
    <property type="entry name" value="Dimeric alpha+beta barrel"/>
    <property type="match status" value="2"/>
</dbReference>
<proteinExistence type="predicted"/>
<feature type="domain" description="DUF4937" evidence="1">
    <location>
        <begin position="2"/>
        <end position="90"/>
    </location>
</feature>
<dbReference type="RefSeq" id="WP_074597786.1">
    <property type="nucleotide sequence ID" value="NZ_FNHF01000001.1"/>
</dbReference>
<dbReference type="Proteomes" id="UP000182347">
    <property type="component" value="Unassembled WGS sequence"/>
</dbReference>
<keyword evidence="3" id="KW-1185">Reference proteome</keyword>
<sequence length="211" mass="24724">MIIKKISCHVPPEAKQVFSEQQAMWNALKQCNGFLGQFGGWEETNSYTASIYSFWETLDDYRHFMEHTHDSIVEGTNQQKTYNSISIDLFERQFNLSEERDIYNVLEKAHFVRIALATVKCEFIPRFIYFQQGIWNPGMQQAEGMLGGVFARSREVENQFLVLSGWKSAYDHRQYMQSFFPSLLEAANPKRDVSFLVGEQFSIQETWRVSR</sequence>
<dbReference type="Pfam" id="PF16291">
    <property type="entry name" value="DUF4937"/>
    <property type="match status" value="1"/>
</dbReference>
<reference evidence="3" key="1">
    <citation type="submission" date="2016-10" db="EMBL/GenBank/DDBJ databases">
        <authorList>
            <person name="Varghese N."/>
            <person name="Submissions S."/>
        </authorList>
    </citation>
    <scope>NUCLEOTIDE SEQUENCE [LARGE SCALE GENOMIC DNA]</scope>
    <source>
        <strain evidence="3">CGMCC 1.6199</strain>
    </source>
</reference>